<name>A0AA36IYH1_9DINO</name>
<reference evidence="5" key="1">
    <citation type="submission" date="2023-08" db="EMBL/GenBank/DDBJ databases">
        <authorList>
            <person name="Chen Y."/>
            <person name="Shah S."/>
            <person name="Dougan E. K."/>
            <person name="Thang M."/>
            <person name="Chan C."/>
        </authorList>
    </citation>
    <scope>NUCLEOTIDE SEQUENCE</scope>
</reference>
<dbReference type="SUPFAM" id="SSF101473">
    <property type="entry name" value="DhaL-like"/>
    <property type="match status" value="1"/>
</dbReference>
<dbReference type="Proteomes" id="UP001178507">
    <property type="component" value="Unassembled WGS sequence"/>
</dbReference>
<evidence type="ECO:0000256" key="1">
    <source>
        <dbReference type="ARBA" id="ARBA00022679"/>
    </source>
</evidence>
<accession>A0AA36IYH1</accession>
<feature type="region of interest" description="Disordered" evidence="3">
    <location>
        <begin position="181"/>
        <end position="206"/>
    </location>
</feature>
<dbReference type="SMART" id="SM01120">
    <property type="entry name" value="Dak2"/>
    <property type="match status" value="1"/>
</dbReference>
<keyword evidence="2" id="KW-0418">Kinase</keyword>
<dbReference type="AlphaFoldDB" id="A0AA36IYH1"/>
<dbReference type="GO" id="GO:0019563">
    <property type="term" value="P:glycerol catabolic process"/>
    <property type="evidence" value="ECO:0007669"/>
    <property type="project" value="TreeGrafter"/>
</dbReference>
<comment type="caution">
    <text evidence="5">The sequence shown here is derived from an EMBL/GenBank/DDBJ whole genome shotgun (WGS) entry which is preliminary data.</text>
</comment>
<evidence type="ECO:0000256" key="3">
    <source>
        <dbReference type="SAM" id="MobiDB-lite"/>
    </source>
</evidence>
<evidence type="ECO:0000313" key="6">
    <source>
        <dbReference type="Proteomes" id="UP001178507"/>
    </source>
</evidence>
<evidence type="ECO:0000259" key="4">
    <source>
        <dbReference type="PROSITE" id="PS51480"/>
    </source>
</evidence>
<evidence type="ECO:0000313" key="5">
    <source>
        <dbReference type="EMBL" id="CAJ1396317.1"/>
    </source>
</evidence>
<evidence type="ECO:0000256" key="2">
    <source>
        <dbReference type="ARBA" id="ARBA00022777"/>
    </source>
</evidence>
<proteinExistence type="predicted"/>
<gene>
    <name evidence="5" type="ORF">EVOR1521_LOCUS20572</name>
</gene>
<dbReference type="PANTHER" id="PTHR28629:SF4">
    <property type="entry name" value="TRIOKINASE_FMN CYCLASE"/>
    <property type="match status" value="1"/>
</dbReference>
<organism evidence="5 6">
    <name type="scientific">Effrenium voratum</name>
    <dbReference type="NCBI Taxonomy" id="2562239"/>
    <lineage>
        <taxon>Eukaryota</taxon>
        <taxon>Sar</taxon>
        <taxon>Alveolata</taxon>
        <taxon>Dinophyceae</taxon>
        <taxon>Suessiales</taxon>
        <taxon>Symbiodiniaceae</taxon>
        <taxon>Effrenium</taxon>
    </lineage>
</organism>
<dbReference type="GO" id="GO:0004371">
    <property type="term" value="F:glycerone kinase activity"/>
    <property type="evidence" value="ECO:0007669"/>
    <property type="project" value="InterPro"/>
</dbReference>
<sequence length="206" mass="22587">MKAVLDSEGELNALDAAMADGDLGRNMARAAQLVLAALKDGALPMAWPALLFLRLADVLRGVDGTLSALLSVFFGRAGRHLAQRRLKWQKTRHPRGTRRRCSHLGWDALEVYDALCAGEKEVETVGESAEGQRTFLDALLPALRVAGKSIKPAEAEGLFIPLEDDEEYNLEFAEQHMDWGRQTSADEVAPEIEESDRPAQEANGHV</sequence>
<dbReference type="GO" id="GO:0005829">
    <property type="term" value="C:cytosol"/>
    <property type="evidence" value="ECO:0007669"/>
    <property type="project" value="TreeGrafter"/>
</dbReference>
<dbReference type="EMBL" id="CAUJNA010003227">
    <property type="protein sequence ID" value="CAJ1396317.1"/>
    <property type="molecule type" value="Genomic_DNA"/>
</dbReference>
<protein>
    <recommendedName>
        <fullName evidence="4">DhaL domain-containing protein</fullName>
    </recommendedName>
</protein>
<dbReference type="PROSITE" id="PS51480">
    <property type="entry name" value="DHAL"/>
    <property type="match status" value="1"/>
</dbReference>
<dbReference type="InterPro" id="IPR036117">
    <property type="entry name" value="DhaL_dom_sf"/>
</dbReference>
<dbReference type="Gene3D" id="1.25.40.340">
    <property type="match status" value="1"/>
</dbReference>
<dbReference type="InterPro" id="IPR004007">
    <property type="entry name" value="DhaL_dom"/>
</dbReference>
<dbReference type="PANTHER" id="PTHR28629">
    <property type="entry name" value="TRIOKINASE/FMN CYCLASE"/>
    <property type="match status" value="1"/>
</dbReference>
<feature type="domain" description="DhaL" evidence="4">
    <location>
        <begin position="1"/>
        <end position="206"/>
    </location>
</feature>
<dbReference type="InterPro" id="IPR050861">
    <property type="entry name" value="Dihydroxyacetone_Kinase"/>
</dbReference>
<keyword evidence="1" id="KW-0808">Transferase</keyword>
<dbReference type="Pfam" id="PF02734">
    <property type="entry name" value="Dak2"/>
    <property type="match status" value="1"/>
</dbReference>
<keyword evidence="6" id="KW-1185">Reference proteome</keyword>